<dbReference type="OrthoDB" id="1681423at2759"/>
<feature type="region of interest" description="Disordered" evidence="1">
    <location>
        <begin position="177"/>
        <end position="202"/>
    </location>
</feature>
<organism evidence="2 3">
    <name type="scientific">Handroanthus impetiginosus</name>
    <dbReference type="NCBI Taxonomy" id="429701"/>
    <lineage>
        <taxon>Eukaryota</taxon>
        <taxon>Viridiplantae</taxon>
        <taxon>Streptophyta</taxon>
        <taxon>Embryophyta</taxon>
        <taxon>Tracheophyta</taxon>
        <taxon>Spermatophyta</taxon>
        <taxon>Magnoliopsida</taxon>
        <taxon>eudicotyledons</taxon>
        <taxon>Gunneridae</taxon>
        <taxon>Pentapetalae</taxon>
        <taxon>asterids</taxon>
        <taxon>lamiids</taxon>
        <taxon>Lamiales</taxon>
        <taxon>Bignoniaceae</taxon>
        <taxon>Crescentiina</taxon>
        <taxon>Tabebuia alliance</taxon>
        <taxon>Handroanthus</taxon>
    </lineage>
</organism>
<feature type="compositionally biased region" description="Polar residues" evidence="1">
    <location>
        <begin position="56"/>
        <end position="70"/>
    </location>
</feature>
<evidence type="ECO:0000256" key="1">
    <source>
        <dbReference type="SAM" id="MobiDB-lite"/>
    </source>
</evidence>
<reference evidence="3" key="1">
    <citation type="journal article" date="2018" name="Gigascience">
        <title>Genome assembly of the Pink Ipe (Handroanthus impetiginosus, Bignoniaceae), a highly valued, ecologically keystone Neotropical timber forest tree.</title>
        <authorList>
            <person name="Silva-Junior O.B."/>
            <person name="Grattapaglia D."/>
            <person name="Novaes E."/>
            <person name="Collevatti R.G."/>
        </authorList>
    </citation>
    <scope>NUCLEOTIDE SEQUENCE [LARGE SCALE GENOMIC DNA]</scope>
    <source>
        <strain evidence="3">cv. UFG-1</strain>
    </source>
</reference>
<gene>
    <name evidence="2" type="ORF">CDL12_23639</name>
</gene>
<dbReference type="AlphaFoldDB" id="A0A2G9GF73"/>
<keyword evidence="3" id="KW-1185">Reference proteome</keyword>
<sequence length="297" mass="33749">MHSLQDLSAVENEKQDEFLPLDEEKLMMNELVNEDNMSYDLEKVLLDNEAKENDNTDQIGSSKFLESNPSEELKDINKVTEVLNEVGSVQSISMAQNQEEEKPTVENSESEMSIIEECVTRSQSLLEIEKVNEFELAEGETRPILDERESKGNESKEKLGVESNLCHNDHKVELKKSPSFDFGIPLDPKSQESDQTPLLYQDRPPMRSFSSCSGMRFQDRSVQTEYLGKSLHYETVEVEEKTIRMERSHSESIRTVAKEKQGHLDEDCDVISPKGNGKRKPRSSLFTTCICCTAAIS</sequence>
<accession>A0A2G9GF73</accession>
<evidence type="ECO:0000313" key="3">
    <source>
        <dbReference type="Proteomes" id="UP000231279"/>
    </source>
</evidence>
<protein>
    <submittedName>
        <fullName evidence="2">Uncharacterized protein</fullName>
    </submittedName>
</protein>
<feature type="compositionally biased region" description="Basic and acidic residues" evidence="1">
    <location>
        <begin position="142"/>
        <end position="160"/>
    </location>
</feature>
<comment type="caution">
    <text evidence="2">The sequence shown here is derived from an EMBL/GenBank/DDBJ whole genome shotgun (WGS) entry which is preliminary data.</text>
</comment>
<feature type="region of interest" description="Disordered" evidence="1">
    <location>
        <begin position="142"/>
        <end position="164"/>
    </location>
</feature>
<dbReference type="EMBL" id="NKXS01005377">
    <property type="protein sequence ID" value="PIN03835.1"/>
    <property type="molecule type" value="Genomic_DNA"/>
</dbReference>
<evidence type="ECO:0000313" key="2">
    <source>
        <dbReference type="EMBL" id="PIN03835.1"/>
    </source>
</evidence>
<proteinExistence type="predicted"/>
<name>A0A2G9GF73_9LAMI</name>
<feature type="region of interest" description="Disordered" evidence="1">
    <location>
        <begin position="49"/>
        <end position="72"/>
    </location>
</feature>
<dbReference type="Proteomes" id="UP000231279">
    <property type="component" value="Unassembled WGS sequence"/>
</dbReference>